<dbReference type="GO" id="GO:0008270">
    <property type="term" value="F:zinc ion binding"/>
    <property type="evidence" value="ECO:0007669"/>
    <property type="project" value="UniProtKB-KW"/>
</dbReference>
<dbReference type="OrthoDB" id="9451254at2759"/>
<dbReference type="InterPro" id="IPR013087">
    <property type="entry name" value="Znf_C2H2_type"/>
</dbReference>
<dbReference type="PROSITE" id="PS00028">
    <property type="entry name" value="ZINC_FINGER_C2H2_1"/>
    <property type="match status" value="2"/>
</dbReference>
<keyword evidence="5" id="KW-1185">Reference proteome</keyword>
<evidence type="ECO:0000313" key="4">
    <source>
        <dbReference type="EMBL" id="KAG2320861.1"/>
    </source>
</evidence>
<dbReference type="EMBL" id="JAAMPC010000003">
    <property type="protein sequence ID" value="KAG2320861.1"/>
    <property type="molecule type" value="Genomic_DNA"/>
</dbReference>
<keyword evidence="1" id="KW-0863">Zinc-finger</keyword>
<feature type="compositionally biased region" description="Low complexity" evidence="2">
    <location>
        <begin position="99"/>
        <end position="109"/>
    </location>
</feature>
<keyword evidence="1" id="KW-0479">Metal-binding</keyword>
<feature type="region of interest" description="Disordered" evidence="2">
    <location>
        <begin position="34"/>
        <end position="57"/>
    </location>
</feature>
<evidence type="ECO:0000259" key="3">
    <source>
        <dbReference type="PROSITE" id="PS50157"/>
    </source>
</evidence>
<accession>A0A8X7W0K2</accession>
<sequence>MEKMTEKKFVCKFCNKKFPSGKSLGGHIRIHTTEYSVGSDSNSGKNPKKKNNKRLGDQRDITYLQQQQQEQLCCRECGKGFDSLNALCSHCEGEKMVMDSQSDTDTTSSAPTMKRSKKVLEQSNSESFSSSSASEIDQEHKNTALSLMMMSIDSKGHNLVANSVAESSDNNSEILETKASSGEQLKMIFNVKDQDLETDNVAVDDSYSSDSDYFMNGPKKSDSDVSVDMSLRNTGLNRFRNGDELEVKERGSKYELRKSKRVLPSYESDSYADTNIKIHRSSDSKLVKKASGANRSSKGHECPICFKVFKSGQALGGHKRSHFIGNHEQRIKHKAAADMRIDLNLPAQDADE</sequence>
<dbReference type="Proteomes" id="UP000886595">
    <property type="component" value="Unassembled WGS sequence"/>
</dbReference>
<reference evidence="4 5" key="1">
    <citation type="submission" date="2020-02" db="EMBL/GenBank/DDBJ databases">
        <authorList>
            <person name="Ma Q."/>
            <person name="Huang Y."/>
            <person name="Song X."/>
            <person name="Pei D."/>
        </authorList>
    </citation>
    <scope>NUCLEOTIDE SEQUENCE [LARGE SCALE GENOMIC DNA]</scope>
    <source>
        <strain evidence="4">Sxm20200214</strain>
        <tissue evidence="4">Leaf</tissue>
    </source>
</reference>
<dbReference type="Pfam" id="PF13912">
    <property type="entry name" value="zf-C2H2_6"/>
    <property type="match status" value="2"/>
</dbReference>
<proteinExistence type="predicted"/>
<feature type="compositionally biased region" description="Polar residues" evidence="2">
    <location>
        <begin position="34"/>
        <end position="44"/>
    </location>
</feature>
<dbReference type="SMART" id="SM00355">
    <property type="entry name" value="ZnF_C2H2"/>
    <property type="match status" value="3"/>
</dbReference>
<gene>
    <name evidence="4" type="ORF">Bca52824_014074</name>
</gene>
<comment type="caution">
    <text evidence="4">The sequence shown here is derived from an EMBL/GenBank/DDBJ whole genome shotgun (WGS) entry which is preliminary data.</text>
</comment>
<evidence type="ECO:0000313" key="5">
    <source>
        <dbReference type="Proteomes" id="UP000886595"/>
    </source>
</evidence>
<evidence type="ECO:0000256" key="2">
    <source>
        <dbReference type="SAM" id="MobiDB-lite"/>
    </source>
</evidence>
<name>A0A8X7W0K2_BRACI</name>
<dbReference type="SUPFAM" id="SSF57667">
    <property type="entry name" value="beta-beta-alpha zinc fingers"/>
    <property type="match status" value="1"/>
</dbReference>
<dbReference type="PANTHER" id="PTHR46869:SF17">
    <property type="entry name" value="C2H2-TYPE DOMAIN-CONTAINING PROTEIN"/>
    <property type="match status" value="1"/>
</dbReference>
<feature type="domain" description="C2H2-type" evidence="3">
    <location>
        <begin position="9"/>
        <end position="36"/>
    </location>
</feature>
<keyword evidence="1" id="KW-0862">Zinc</keyword>
<dbReference type="PANTHER" id="PTHR46869">
    <property type="entry name" value="C2H2-LIKE ZINC FINGER PROTEIN"/>
    <property type="match status" value="1"/>
</dbReference>
<feature type="domain" description="C2H2-type" evidence="3">
    <location>
        <begin position="300"/>
        <end position="322"/>
    </location>
</feature>
<dbReference type="PROSITE" id="PS50157">
    <property type="entry name" value="ZINC_FINGER_C2H2_2"/>
    <property type="match status" value="2"/>
</dbReference>
<protein>
    <recommendedName>
        <fullName evidence="3">C2H2-type domain-containing protein</fullName>
    </recommendedName>
</protein>
<dbReference type="Gene3D" id="3.30.160.60">
    <property type="entry name" value="Classic Zinc Finger"/>
    <property type="match status" value="1"/>
</dbReference>
<dbReference type="AlphaFoldDB" id="A0A8X7W0K2"/>
<feature type="compositionally biased region" description="Low complexity" evidence="2">
    <location>
        <begin position="121"/>
        <end position="135"/>
    </location>
</feature>
<evidence type="ECO:0000256" key="1">
    <source>
        <dbReference type="PROSITE-ProRule" id="PRU00042"/>
    </source>
</evidence>
<organism evidence="4 5">
    <name type="scientific">Brassica carinata</name>
    <name type="common">Ethiopian mustard</name>
    <name type="synonym">Abyssinian cabbage</name>
    <dbReference type="NCBI Taxonomy" id="52824"/>
    <lineage>
        <taxon>Eukaryota</taxon>
        <taxon>Viridiplantae</taxon>
        <taxon>Streptophyta</taxon>
        <taxon>Embryophyta</taxon>
        <taxon>Tracheophyta</taxon>
        <taxon>Spermatophyta</taxon>
        <taxon>Magnoliopsida</taxon>
        <taxon>eudicotyledons</taxon>
        <taxon>Gunneridae</taxon>
        <taxon>Pentapetalae</taxon>
        <taxon>rosids</taxon>
        <taxon>malvids</taxon>
        <taxon>Brassicales</taxon>
        <taxon>Brassicaceae</taxon>
        <taxon>Brassiceae</taxon>
        <taxon>Brassica</taxon>
    </lineage>
</organism>
<dbReference type="InterPro" id="IPR036236">
    <property type="entry name" value="Znf_C2H2_sf"/>
</dbReference>
<feature type="region of interest" description="Disordered" evidence="2">
    <location>
        <begin position="98"/>
        <end position="137"/>
    </location>
</feature>